<dbReference type="Proteomes" id="UP001140206">
    <property type="component" value="Chromosome 4"/>
</dbReference>
<dbReference type="Pfam" id="PF12796">
    <property type="entry name" value="Ank_2"/>
    <property type="match status" value="2"/>
</dbReference>
<protein>
    <submittedName>
        <fullName evidence="10">Ankyrin repeat family protein</fullName>
    </submittedName>
</protein>
<evidence type="ECO:0000256" key="6">
    <source>
        <dbReference type="ARBA" id="ARBA00023136"/>
    </source>
</evidence>
<evidence type="ECO:0000313" key="11">
    <source>
        <dbReference type="Proteomes" id="UP001140206"/>
    </source>
</evidence>
<evidence type="ECO:0000259" key="9">
    <source>
        <dbReference type="Pfam" id="PF13962"/>
    </source>
</evidence>
<sequence>MTDVQSELYLSDQPAFVGDRPMDQQLLKACSTGDLRLFMNLINDQPDPDMLFSVTPKGNNCLHIAVMSGHHNIAEEIWSRAPSLFSSTNKDGETPLMAALMAANDTLAYKMVSAASHLLRPDMEEGQPFNKMLLKIDRRGDNVLHHDIRNGFEDLSLVLFDIEPRLLIHINRIRESPISIAARKNLNFLALAVPASVTSWLLMKACSPNDLDIWGHFINHPELFSESVTPLGNNCLHIAALLGHTEFALHAINKAPSLLSHTNTDGETPLITAIMAANHKLASYMLTFASDQMYTLNEMLLKIDKNKDNALHHAIRNSFEELAVQLLDKEPGLSKQANKTGESPMHMSARKGYSEVVKRLLQIPDSIDCGPRGSSALHAAAKAGYTGHTPFLLAAEKGFVPIAKVIISFCLESAYINNNRSENALHLAIRLCKQDFVDFILKTPQLHRLINQVGGNCDLPLHHAARGCNPNILRSLLSHKRQDFTAPNYENFNAVDIVCKQDEFVKTLQWNEVFSLLSHAIPSAWWQVTGDEAKKKGLEYEVAKKALQKQTSNTPVVAALLATITFAAAFTLPGGLSTDPSDIGLPTFARKAAFQAFLIFDTIAMCSSLAVAFLSILTPWYWDFEFLVNYSLQGNNGPTHVVCLRGYCSGIRYRFVHGYGTQELVACDTRTGTLLHPSFPLQDHR</sequence>
<evidence type="ECO:0000313" key="10">
    <source>
        <dbReference type="EMBL" id="KAJ4767640.1"/>
    </source>
</evidence>
<feature type="domain" description="PGG" evidence="9">
    <location>
        <begin position="545"/>
        <end position="617"/>
    </location>
</feature>
<evidence type="ECO:0000256" key="4">
    <source>
        <dbReference type="ARBA" id="ARBA00022989"/>
    </source>
</evidence>
<proteinExistence type="predicted"/>
<dbReference type="PANTHER" id="PTHR24186:SF54">
    <property type="entry name" value="PGG DOMAIN-CONTAINING PROTEIN"/>
    <property type="match status" value="1"/>
</dbReference>
<dbReference type="InterPro" id="IPR002110">
    <property type="entry name" value="Ankyrin_rpt"/>
</dbReference>
<evidence type="ECO:0000256" key="8">
    <source>
        <dbReference type="SAM" id="Phobius"/>
    </source>
</evidence>
<dbReference type="PROSITE" id="PS50297">
    <property type="entry name" value="ANK_REP_REGION"/>
    <property type="match status" value="1"/>
</dbReference>
<evidence type="ECO:0000256" key="5">
    <source>
        <dbReference type="ARBA" id="ARBA00023043"/>
    </source>
</evidence>
<organism evidence="10 11">
    <name type="scientific">Rhynchospora pubera</name>
    <dbReference type="NCBI Taxonomy" id="906938"/>
    <lineage>
        <taxon>Eukaryota</taxon>
        <taxon>Viridiplantae</taxon>
        <taxon>Streptophyta</taxon>
        <taxon>Embryophyta</taxon>
        <taxon>Tracheophyta</taxon>
        <taxon>Spermatophyta</taxon>
        <taxon>Magnoliopsida</taxon>
        <taxon>Liliopsida</taxon>
        <taxon>Poales</taxon>
        <taxon>Cyperaceae</taxon>
        <taxon>Cyperoideae</taxon>
        <taxon>Rhynchosporeae</taxon>
        <taxon>Rhynchospora</taxon>
    </lineage>
</organism>
<keyword evidence="5 7" id="KW-0040">ANK repeat</keyword>
<keyword evidence="6 8" id="KW-0472">Membrane</keyword>
<comment type="caution">
    <text evidence="10">The sequence shown here is derived from an EMBL/GenBank/DDBJ whole genome shotgun (WGS) entry which is preliminary data.</text>
</comment>
<evidence type="ECO:0000256" key="1">
    <source>
        <dbReference type="ARBA" id="ARBA00004141"/>
    </source>
</evidence>
<dbReference type="PANTHER" id="PTHR24186">
    <property type="entry name" value="PROTEIN PHOSPHATASE 1 REGULATORY SUBUNIT"/>
    <property type="match status" value="1"/>
</dbReference>
<keyword evidence="2 8" id="KW-0812">Transmembrane</keyword>
<keyword evidence="4 8" id="KW-1133">Transmembrane helix</keyword>
<dbReference type="InterPro" id="IPR036770">
    <property type="entry name" value="Ankyrin_rpt-contain_sf"/>
</dbReference>
<keyword evidence="3" id="KW-0677">Repeat</keyword>
<dbReference type="AlphaFoldDB" id="A0AAV8DMC3"/>
<name>A0AAV8DMC3_9POAL</name>
<dbReference type="Gene3D" id="1.25.40.20">
    <property type="entry name" value="Ankyrin repeat-containing domain"/>
    <property type="match status" value="3"/>
</dbReference>
<feature type="transmembrane region" description="Helical" evidence="8">
    <location>
        <begin position="556"/>
        <end position="576"/>
    </location>
</feature>
<dbReference type="GO" id="GO:0005886">
    <property type="term" value="C:plasma membrane"/>
    <property type="evidence" value="ECO:0007669"/>
    <property type="project" value="TreeGrafter"/>
</dbReference>
<gene>
    <name evidence="10" type="ORF">LUZ62_078015</name>
</gene>
<dbReference type="InterPro" id="IPR026961">
    <property type="entry name" value="PGG_dom"/>
</dbReference>
<evidence type="ECO:0000256" key="3">
    <source>
        <dbReference type="ARBA" id="ARBA00022737"/>
    </source>
</evidence>
<dbReference type="PROSITE" id="PS50088">
    <property type="entry name" value="ANK_REPEAT"/>
    <property type="match status" value="1"/>
</dbReference>
<reference evidence="10" key="1">
    <citation type="submission" date="2022-08" db="EMBL/GenBank/DDBJ databases">
        <authorList>
            <person name="Marques A."/>
        </authorList>
    </citation>
    <scope>NUCLEOTIDE SEQUENCE</scope>
    <source>
        <strain evidence="10">RhyPub2mFocal</strain>
        <tissue evidence="10">Leaves</tissue>
    </source>
</reference>
<accession>A0AAV8DMC3</accession>
<evidence type="ECO:0000256" key="7">
    <source>
        <dbReference type="PROSITE-ProRule" id="PRU00023"/>
    </source>
</evidence>
<dbReference type="EMBL" id="JAMFTS010000004">
    <property type="protein sequence ID" value="KAJ4767640.1"/>
    <property type="molecule type" value="Genomic_DNA"/>
</dbReference>
<feature type="transmembrane region" description="Helical" evidence="8">
    <location>
        <begin position="597"/>
        <end position="622"/>
    </location>
</feature>
<comment type="subcellular location">
    <subcellularLocation>
        <location evidence="1">Membrane</location>
        <topology evidence="1">Multi-pass membrane protein</topology>
    </subcellularLocation>
</comment>
<keyword evidence="11" id="KW-1185">Reference proteome</keyword>
<feature type="repeat" description="ANK" evidence="7">
    <location>
        <begin position="340"/>
        <end position="362"/>
    </location>
</feature>
<dbReference type="SMART" id="SM00248">
    <property type="entry name" value="ANK"/>
    <property type="match status" value="10"/>
</dbReference>
<evidence type="ECO:0000256" key="2">
    <source>
        <dbReference type="ARBA" id="ARBA00022692"/>
    </source>
</evidence>
<dbReference type="Pfam" id="PF13962">
    <property type="entry name" value="PGG"/>
    <property type="match status" value="1"/>
</dbReference>
<dbReference type="SUPFAM" id="SSF48403">
    <property type="entry name" value="Ankyrin repeat"/>
    <property type="match status" value="2"/>
</dbReference>